<feature type="transmembrane region" description="Helical" evidence="5">
    <location>
        <begin position="225"/>
        <end position="245"/>
    </location>
</feature>
<accession>A0A9P8UUY8</accession>
<reference evidence="7" key="1">
    <citation type="journal article" date="2021" name="Nat. Commun.">
        <title>Genetic determinants of endophytism in the Arabidopsis root mycobiome.</title>
        <authorList>
            <person name="Mesny F."/>
            <person name="Miyauchi S."/>
            <person name="Thiergart T."/>
            <person name="Pickel B."/>
            <person name="Atanasova L."/>
            <person name="Karlsson M."/>
            <person name="Huettel B."/>
            <person name="Barry K.W."/>
            <person name="Haridas S."/>
            <person name="Chen C."/>
            <person name="Bauer D."/>
            <person name="Andreopoulos W."/>
            <person name="Pangilinan J."/>
            <person name="LaButti K."/>
            <person name="Riley R."/>
            <person name="Lipzen A."/>
            <person name="Clum A."/>
            <person name="Drula E."/>
            <person name="Henrissat B."/>
            <person name="Kohler A."/>
            <person name="Grigoriev I.V."/>
            <person name="Martin F.M."/>
            <person name="Hacquard S."/>
        </authorList>
    </citation>
    <scope>NUCLEOTIDE SEQUENCE</scope>
    <source>
        <strain evidence="7">MPI-SDFR-AT-0073</strain>
    </source>
</reference>
<dbReference type="GO" id="GO:0022857">
    <property type="term" value="F:transmembrane transporter activity"/>
    <property type="evidence" value="ECO:0007669"/>
    <property type="project" value="InterPro"/>
</dbReference>
<name>A0A9P8UUY8_9PEZI</name>
<proteinExistence type="predicted"/>
<dbReference type="PROSITE" id="PS50850">
    <property type="entry name" value="MFS"/>
    <property type="match status" value="1"/>
</dbReference>
<evidence type="ECO:0000256" key="3">
    <source>
        <dbReference type="ARBA" id="ARBA00022989"/>
    </source>
</evidence>
<feature type="domain" description="Major facilitator superfamily (MFS) profile" evidence="6">
    <location>
        <begin position="70"/>
        <end position="548"/>
    </location>
</feature>
<feature type="transmembrane region" description="Helical" evidence="5">
    <location>
        <begin position="325"/>
        <end position="342"/>
    </location>
</feature>
<feature type="transmembrane region" description="Helical" evidence="5">
    <location>
        <begin position="201"/>
        <end position="219"/>
    </location>
</feature>
<gene>
    <name evidence="7" type="ORF">BKA67DRAFT_674503</name>
</gene>
<evidence type="ECO:0000256" key="1">
    <source>
        <dbReference type="ARBA" id="ARBA00004141"/>
    </source>
</evidence>
<feature type="transmembrane region" description="Helical" evidence="5">
    <location>
        <begin position="415"/>
        <end position="434"/>
    </location>
</feature>
<sequence length="548" mass="59986">MPLGILEPVSADKVVGTVFLNDASEVSAIHEHWSRLKHGTGKYEHIILAPQPSSDPNDPLNWPRSERILIAGSLLLGTILHGSCSGPLLAAGTYQISLDLKAPVEDVALLAGYNLLSTGAAAPLVSVLSRKYGKRPQYLAASSLAIVAVVVAETARTYPQLLASRIVHGFSTAAYESIVMASIGDLFFVHERGQIISVAQFLLAAVSNGCSIIAGVITARLGWPYNYHILLPFIIVQLLLVVLFCPETSYERQIPSDFNVDSRTGEAGQSTKYHKSHAKEVNFANLKELHMPRMVVVAPVNRDSFFKRMRPFSFKAKGFRVLRDFLALCVILLNLGALFNIVVSGLIIAWYVGITVLVSVLLAAPPYAYTSAEIGYASTGPFIGGVMGFLFMAMVAEPLNNYLIKRNRGVYEPEFRLPLMSVGTAFAVGGLIGVGRSLQTCQSIYVLVTLWGVTLFGITIITIACGQYALDAWRPHSTEIFIMNAAFKNFFFYGLIRIIFRWLDHQGPERMLETMAGLTAALCATAIPLYVFGKRYRAWWGCSNLAKI</sequence>
<feature type="transmembrane region" description="Helical" evidence="5">
    <location>
        <begin position="170"/>
        <end position="189"/>
    </location>
</feature>
<keyword evidence="3 5" id="KW-1133">Transmembrane helix</keyword>
<dbReference type="GeneID" id="70137648"/>
<dbReference type="OrthoDB" id="2585655at2759"/>
<dbReference type="InterPro" id="IPR036259">
    <property type="entry name" value="MFS_trans_sf"/>
</dbReference>
<evidence type="ECO:0000313" key="7">
    <source>
        <dbReference type="EMBL" id="KAH6658485.1"/>
    </source>
</evidence>
<protein>
    <submittedName>
        <fullName evidence="7">Major facilitator superfamily domain-containing protein</fullName>
    </submittedName>
</protein>
<dbReference type="PANTHER" id="PTHR23502">
    <property type="entry name" value="MAJOR FACILITATOR SUPERFAMILY"/>
    <property type="match status" value="1"/>
</dbReference>
<feature type="transmembrane region" description="Helical" evidence="5">
    <location>
        <begin position="376"/>
        <end position="395"/>
    </location>
</feature>
<dbReference type="GO" id="GO:0005886">
    <property type="term" value="C:plasma membrane"/>
    <property type="evidence" value="ECO:0007669"/>
    <property type="project" value="TreeGrafter"/>
</dbReference>
<feature type="transmembrane region" description="Helical" evidence="5">
    <location>
        <begin position="110"/>
        <end position="129"/>
    </location>
</feature>
<evidence type="ECO:0000256" key="5">
    <source>
        <dbReference type="SAM" id="Phobius"/>
    </source>
</evidence>
<dbReference type="Gene3D" id="1.20.1250.20">
    <property type="entry name" value="MFS general substrate transporter like domains"/>
    <property type="match status" value="1"/>
</dbReference>
<comment type="caution">
    <text evidence="7">The sequence shown here is derived from an EMBL/GenBank/DDBJ whole genome shotgun (WGS) entry which is preliminary data.</text>
</comment>
<feature type="transmembrane region" description="Helical" evidence="5">
    <location>
        <begin position="68"/>
        <end position="90"/>
    </location>
</feature>
<dbReference type="AlphaFoldDB" id="A0A9P8UUY8"/>
<dbReference type="Proteomes" id="UP000758603">
    <property type="component" value="Unassembled WGS sequence"/>
</dbReference>
<feature type="transmembrane region" description="Helical" evidence="5">
    <location>
        <begin position="138"/>
        <end position="158"/>
    </location>
</feature>
<dbReference type="InterPro" id="IPR011701">
    <property type="entry name" value="MFS"/>
</dbReference>
<dbReference type="RefSeq" id="XP_045962719.1">
    <property type="nucleotide sequence ID" value="XM_046108757.1"/>
</dbReference>
<dbReference type="Pfam" id="PF07690">
    <property type="entry name" value="MFS_1"/>
    <property type="match status" value="1"/>
</dbReference>
<dbReference type="InterPro" id="IPR020846">
    <property type="entry name" value="MFS_dom"/>
</dbReference>
<evidence type="ECO:0000313" key="8">
    <source>
        <dbReference type="Proteomes" id="UP000758603"/>
    </source>
</evidence>
<evidence type="ECO:0000256" key="4">
    <source>
        <dbReference type="ARBA" id="ARBA00023136"/>
    </source>
</evidence>
<keyword evidence="4 5" id="KW-0472">Membrane</keyword>
<organism evidence="7 8">
    <name type="scientific">Truncatella angustata</name>
    <dbReference type="NCBI Taxonomy" id="152316"/>
    <lineage>
        <taxon>Eukaryota</taxon>
        <taxon>Fungi</taxon>
        <taxon>Dikarya</taxon>
        <taxon>Ascomycota</taxon>
        <taxon>Pezizomycotina</taxon>
        <taxon>Sordariomycetes</taxon>
        <taxon>Xylariomycetidae</taxon>
        <taxon>Amphisphaeriales</taxon>
        <taxon>Sporocadaceae</taxon>
        <taxon>Truncatella</taxon>
    </lineage>
</organism>
<keyword evidence="2 5" id="KW-0812">Transmembrane</keyword>
<dbReference type="PANTHER" id="PTHR23502:SF29">
    <property type="entry name" value="TRANSPORTER, PUTATIVE (AFU_ORTHOLOGUE AFUA_6G06680)-RELATED"/>
    <property type="match status" value="1"/>
</dbReference>
<feature type="transmembrane region" description="Helical" evidence="5">
    <location>
        <begin position="512"/>
        <end position="531"/>
    </location>
</feature>
<dbReference type="EMBL" id="JAGPXC010000002">
    <property type="protein sequence ID" value="KAH6658485.1"/>
    <property type="molecule type" value="Genomic_DNA"/>
</dbReference>
<feature type="transmembrane region" description="Helical" evidence="5">
    <location>
        <begin position="446"/>
        <end position="469"/>
    </location>
</feature>
<feature type="transmembrane region" description="Helical" evidence="5">
    <location>
        <begin position="348"/>
        <end position="369"/>
    </location>
</feature>
<feature type="transmembrane region" description="Helical" evidence="5">
    <location>
        <begin position="481"/>
        <end position="500"/>
    </location>
</feature>
<comment type="subcellular location">
    <subcellularLocation>
        <location evidence="1">Membrane</location>
        <topology evidence="1">Multi-pass membrane protein</topology>
    </subcellularLocation>
</comment>
<evidence type="ECO:0000256" key="2">
    <source>
        <dbReference type="ARBA" id="ARBA00022692"/>
    </source>
</evidence>
<keyword evidence="8" id="KW-1185">Reference proteome</keyword>
<dbReference type="SUPFAM" id="SSF103473">
    <property type="entry name" value="MFS general substrate transporter"/>
    <property type="match status" value="1"/>
</dbReference>
<evidence type="ECO:0000259" key="6">
    <source>
        <dbReference type="PROSITE" id="PS50850"/>
    </source>
</evidence>